<dbReference type="AlphaFoldDB" id="A0AA37M154"/>
<organism evidence="2 3">
    <name type="scientific">Colletotrichum liriopes</name>
    <dbReference type="NCBI Taxonomy" id="708192"/>
    <lineage>
        <taxon>Eukaryota</taxon>
        <taxon>Fungi</taxon>
        <taxon>Dikarya</taxon>
        <taxon>Ascomycota</taxon>
        <taxon>Pezizomycotina</taxon>
        <taxon>Sordariomycetes</taxon>
        <taxon>Hypocreomycetidae</taxon>
        <taxon>Glomerellales</taxon>
        <taxon>Glomerellaceae</taxon>
        <taxon>Colletotrichum</taxon>
        <taxon>Colletotrichum spaethianum species complex</taxon>
    </lineage>
</organism>
<protein>
    <submittedName>
        <fullName evidence="2">Uncharacterized protein</fullName>
    </submittedName>
</protein>
<proteinExistence type="predicted"/>
<accession>A0AA37M154</accession>
<evidence type="ECO:0000313" key="3">
    <source>
        <dbReference type="Proteomes" id="UP001055172"/>
    </source>
</evidence>
<evidence type="ECO:0000313" key="2">
    <source>
        <dbReference type="EMBL" id="GJC91151.1"/>
    </source>
</evidence>
<comment type="caution">
    <text evidence="2">The sequence shown here is derived from an EMBL/GenBank/DDBJ whole genome shotgun (WGS) entry which is preliminary data.</text>
</comment>
<reference evidence="2 3" key="1">
    <citation type="submission" date="2021-07" db="EMBL/GenBank/DDBJ databases">
        <title>Genome data of Colletotrichum spaethianum.</title>
        <authorList>
            <person name="Utami Y.D."/>
            <person name="Hiruma K."/>
        </authorList>
    </citation>
    <scope>NUCLEOTIDE SEQUENCE [LARGE SCALE GENOMIC DNA]</scope>
    <source>
        <strain evidence="2 3">MAFF 242679</strain>
    </source>
</reference>
<evidence type="ECO:0000256" key="1">
    <source>
        <dbReference type="SAM" id="MobiDB-lite"/>
    </source>
</evidence>
<name>A0AA37M154_9PEZI</name>
<dbReference type="EMBL" id="BPPX01000075">
    <property type="protein sequence ID" value="GJC91151.1"/>
    <property type="molecule type" value="Genomic_DNA"/>
</dbReference>
<keyword evidence="3" id="KW-1185">Reference proteome</keyword>
<sequence length="243" mass="26215">MDIEVDHLSEEEWAAISTKIRSSLTNTLRGCISSGDLVIRFDLACGINTLQWSEGLRRQWLQDIPEHASQLVQHPASDPSIVDATPATHAHLEAVRIANQRIHEWVEASVAVTNACALVRRLATGEGSPATRMRCCVDVMNALFGLCPPHTAMAQGRNGDGNGGPDGNKRGRHEHDMDIALALALSQLSMHRFRPRTAMEGVSDALADVATAAESPELSSSVVRHILAWLAAVTPAAVQNRSP</sequence>
<feature type="region of interest" description="Disordered" evidence="1">
    <location>
        <begin position="154"/>
        <end position="173"/>
    </location>
</feature>
<gene>
    <name evidence="2" type="ORF">ColLi_13989</name>
</gene>
<dbReference type="Proteomes" id="UP001055172">
    <property type="component" value="Unassembled WGS sequence"/>
</dbReference>